<reference evidence="1" key="1">
    <citation type="submission" date="2021-01" db="EMBL/GenBank/DDBJ databases">
        <title>Whole genome shotgun sequence of Rugosimonospora africana NBRC 104875.</title>
        <authorList>
            <person name="Komaki H."/>
            <person name="Tamura T."/>
        </authorList>
    </citation>
    <scope>NUCLEOTIDE SEQUENCE</scope>
    <source>
        <strain evidence="1">NBRC 104875</strain>
    </source>
</reference>
<comment type="caution">
    <text evidence="1">The sequence shown here is derived from an EMBL/GenBank/DDBJ whole genome shotgun (WGS) entry which is preliminary data.</text>
</comment>
<dbReference type="AlphaFoldDB" id="A0A8J3QV71"/>
<organism evidence="1 2">
    <name type="scientific">Rugosimonospora africana</name>
    <dbReference type="NCBI Taxonomy" id="556532"/>
    <lineage>
        <taxon>Bacteria</taxon>
        <taxon>Bacillati</taxon>
        <taxon>Actinomycetota</taxon>
        <taxon>Actinomycetes</taxon>
        <taxon>Micromonosporales</taxon>
        <taxon>Micromonosporaceae</taxon>
        <taxon>Rugosimonospora</taxon>
    </lineage>
</organism>
<evidence type="ECO:0000313" key="1">
    <source>
        <dbReference type="EMBL" id="GIH17024.1"/>
    </source>
</evidence>
<dbReference type="Proteomes" id="UP000642748">
    <property type="component" value="Unassembled WGS sequence"/>
</dbReference>
<proteinExistence type="predicted"/>
<protein>
    <submittedName>
        <fullName evidence="1">Uncharacterized protein</fullName>
    </submittedName>
</protein>
<accession>A0A8J3QV71</accession>
<dbReference type="RefSeq" id="WP_203920577.1">
    <property type="nucleotide sequence ID" value="NZ_BONZ01000049.1"/>
</dbReference>
<evidence type="ECO:0000313" key="2">
    <source>
        <dbReference type="Proteomes" id="UP000642748"/>
    </source>
</evidence>
<keyword evidence="2" id="KW-1185">Reference proteome</keyword>
<name>A0A8J3QV71_9ACTN</name>
<sequence length="155" mass="17035">MVDWVPFRRPDTYVVVAMVRAVAETADPGEYGDGVEVVIEVPRRGWLASIFGDHEPDQARIVVTRPGGEARYPFSIQLVTDDGAKAAVKLPSTRGWVRSNCAGRAFLMQKGEPDQAPDWFGLVRGAIDALTTLRPDAGDDGWKVRVDRAIDRGDQ</sequence>
<gene>
    <name evidence="1" type="ORF">Raf01_51960</name>
</gene>
<dbReference type="EMBL" id="BONZ01000049">
    <property type="protein sequence ID" value="GIH17024.1"/>
    <property type="molecule type" value="Genomic_DNA"/>
</dbReference>